<proteinExistence type="predicted"/>
<evidence type="ECO:0000313" key="3">
    <source>
        <dbReference type="Proteomes" id="UP000199470"/>
    </source>
</evidence>
<gene>
    <name evidence="2" type="ORF">SAMN02982985_02217</name>
</gene>
<feature type="compositionally biased region" description="Basic and acidic residues" evidence="1">
    <location>
        <begin position="15"/>
        <end position="66"/>
    </location>
</feature>
<dbReference type="RefSeq" id="WP_093387508.1">
    <property type="nucleotide sequence ID" value="NZ_FOTW01000010.1"/>
</dbReference>
<feature type="region of interest" description="Disordered" evidence="1">
    <location>
        <begin position="113"/>
        <end position="132"/>
    </location>
</feature>
<sequence length="132" mass="13593">MSRVGGPAPSNDVHSPADDKFRDGLANKSDNELKGMLKSGDLKPGEMKAVIDELASRKEKEMKAEEAGGSGDAGEGGSDELAELLKKLKSGKITPEELDKLAGMLGVDPKALEKAAGKGGGDEGGEDGDIKD</sequence>
<accession>A0A1I4M2Z3</accession>
<dbReference type="AlphaFoldDB" id="A0A1I4M2Z3"/>
<evidence type="ECO:0000313" key="2">
    <source>
        <dbReference type="EMBL" id="SFL97758.1"/>
    </source>
</evidence>
<name>A0A1I4M2Z3_9BURK</name>
<feature type="region of interest" description="Disordered" evidence="1">
    <location>
        <begin position="1"/>
        <end position="79"/>
    </location>
</feature>
<protein>
    <submittedName>
        <fullName evidence="2">Uncharacterized protein</fullName>
    </submittedName>
</protein>
<reference evidence="2 3" key="1">
    <citation type="submission" date="2016-10" db="EMBL/GenBank/DDBJ databases">
        <authorList>
            <person name="de Groot N.N."/>
        </authorList>
    </citation>
    <scope>NUCLEOTIDE SEQUENCE [LARGE SCALE GENOMIC DNA]</scope>
    <source>
        <strain evidence="2 3">ATCC 43154</strain>
    </source>
</reference>
<dbReference type="EMBL" id="FOTW01000010">
    <property type="protein sequence ID" value="SFL97758.1"/>
    <property type="molecule type" value="Genomic_DNA"/>
</dbReference>
<feature type="compositionally biased region" description="Acidic residues" evidence="1">
    <location>
        <begin position="123"/>
        <end position="132"/>
    </location>
</feature>
<organism evidence="2 3">
    <name type="scientific">Rugamonas rubra</name>
    <dbReference type="NCBI Taxonomy" id="758825"/>
    <lineage>
        <taxon>Bacteria</taxon>
        <taxon>Pseudomonadati</taxon>
        <taxon>Pseudomonadota</taxon>
        <taxon>Betaproteobacteria</taxon>
        <taxon>Burkholderiales</taxon>
        <taxon>Oxalobacteraceae</taxon>
        <taxon>Telluria group</taxon>
        <taxon>Rugamonas</taxon>
    </lineage>
</organism>
<dbReference type="Proteomes" id="UP000199470">
    <property type="component" value="Unassembled WGS sequence"/>
</dbReference>
<dbReference type="STRING" id="758825.SAMN02982985_02217"/>
<evidence type="ECO:0000256" key="1">
    <source>
        <dbReference type="SAM" id="MobiDB-lite"/>
    </source>
</evidence>
<keyword evidence="3" id="KW-1185">Reference proteome</keyword>